<organism evidence="9 10">
    <name type="scientific">Jeotgalibacillus marinus</name>
    <dbReference type="NCBI Taxonomy" id="86667"/>
    <lineage>
        <taxon>Bacteria</taxon>
        <taxon>Bacillati</taxon>
        <taxon>Bacillota</taxon>
        <taxon>Bacilli</taxon>
        <taxon>Bacillales</taxon>
        <taxon>Caryophanaceae</taxon>
        <taxon>Jeotgalibacillus</taxon>
    </lineage>
</organism>
<dbReference type="InterPro" id="IPR027417">
    <property type="entry name" value="P-loop_NTPase"/>
</dbReference>
<dbReference type="NCBIfam" id="TIGR00678">
    <property type="entry name" value="holB"/>
    <property type="match status" value="1"/>
</dbReference>
<evidence type="ECO:0000259" key="8">
    <source>
        <dbReference type="Pfam" id="PF09115"/>
    </source>
</evidence>
<dbReference type="EC" id="2.7.7.7" evidence="1"/>
<dbReference type="PANTHER" id="PTHR11669">
    <property type="entry name" value="REPLICATION FACTOR C / DNA POLYMERASE III GAMMA-TAU SUBUNIT"/>
    <property type="match status" value="1"/>
</dbReference>
<reference evidence="9 10" key="1">
    <citation type="journal article" date="1979" name="Int. J. Syst. Evol. Microbiol.">
        <title>Bacillus globisporus subsp. marinus subsp. nov.</title>
        <authorList>
            <person name="Liu H."/>
        </authorList>
    </citation>
    <scope>NUCLEOTIDE SEQUENCE [LARGE SCALE GENOMIC DNA]</scope>
    <source>
        <strain evidence="9 10">DSM 1297</strain>
    </source>
</reference>
<keyword evidence="5" id="KW-0235">DNA replication</keyword>
<dbReference type="GO" id="GO:0003887">
    <property type="term" value="F:DNA-directed DNA polymerase activity"/>
    <property type="evidence" value="ECO:0007669"/>
    <property type="project" value="UniProtKB-EC"/>
</dbReference>
<evidence type="ECO:0000256" key="5">
    <source>
        <dbReference type="ARBA" id="ARBA00022705"/>
    </source>
</evidence>
<dbReference type="PANTHER" id="PTHR11669:SF8">
    <property type="entry name" value="DNA POLYMERASE III SUBUNIT DELTA"/>
    <property type="match status" value="1"/>
</dbReference>
<dbReference type="Pfam" id="PF13177">
    <property type="entry name" value="DNA_pol3_delta2"/>
    <property type="match status" value="1"/>
</dbReference>
<dbReference type="Gene3D" id="3.40.50.300">
    <property type="entry name" value="P-loop containing nucleotide triphosphate hydrolases"/>
    <property type="match status" value="1"/>
</dbReference>
<evidence type="ECO:0000256" key="4">
    <source>
        <dbReference type="ARBA" id="ARBA00022695"/>
    </source>
</evidence>
<dbReference type="InterPro" id="IPR004622">
    <property type="entry name" value="DNA_pol_HolB"/>
</dbReference>
<name>A0ABV3Q7I1_9BACL</name>
<evidence type="ECO:0000313" key="9">
    <source>
        <dbReference type="EMBL" id="MEW9503330.1"/>
    </source>
</evidence>
<protein>
    <recommendedName>
        <fullName evidence="2">DNA polymerase III subunit delta'</fullName>
        <ecNumber evidence="1">2.7.7.7</ecNumber>
    </recommendedName>
</protein>
<evidence type="ECO:0000256" key="6">
    <source>
        <dbReference type="ARBA" id="ARBA00022932"/>
    </source>
</evidence>
<dbReference type="RefSeq" id="WP_367780818.1">
    <property type="nucleotide sequence ID" value="NZ_JBFMIA010000033.1"/>
</dbReference>
<dbReference type="Pfam" id="PF09115">
    <property type="entry name" value="DNApol3-delta_C"/>
    <property type="match status" value="1"/>
</dbReference>
<accession>A0ABV3Q7I1</accession>
<dbReference type="EMBL" id="JBFMIA010000033">
    <property type="protein sequence ID" value="MEW9503330.1"/>
    <property type="molecule type" value="Genomic_DNA"/>
</dbReference>
<gene>
    <name evidence="9" type="primary">holB</name>
    <name evidence="9" type="ORF">AB1471_16285</name>
</gene>
<keyword evidence="3 9" id="KW-0808">Transferase</keyword>
<dbReference type="InterPro" id="IPR050238">
    <property type="entry name" value="DNA_Rep/Repair_Clamp_Loader"/>
</dbReference>
<sequence>MTATWIELKQWQPLAAKMLINSLAKQRIAHAYLFEGSRGTGKKDMAIFLAQGLFCRIPENGMPCGECDQCQRIVHGSHPDIHLIEPDGLSIKKDQIKALQEEFSKTGMESKRKTYIINFADKMTVQAANSLLKFLEEPHQSTTAILITEKMHQMLPTILSRCQHVAFHSLSPVLFKERLVLEGVHPTMAALLSKVTNQLNEGIELSSDEWFVQARKIVLKLYEVLKEHPFEAMTRLQSEFLPHFKEKLQIELSLDLFLLIYKDLLYIQTEKVDHVSFPDHLDELQRDALQISTKKLSEQMTTILEAKRHINQNMNTQLLMEQLLLKLQGGSAFV</sequence>
<evidence type="ECO:0000256" key="3">
    <source>
        <dbReference type="ARBA" id="ARBA00022679"/>
    </source>
</evidence>
<comment type="caution">
    <text evidence="9">The sequence shown here is derived from an EMBL/GenBank/DDBJ whole genome shotgun (WGS) entry which is preliminary data.</text>
</comment>
<comment type="catalytic activity">
    <reaction evidence="7">
        <text>DNA(n) + a 2'-deoxyribonucleoside 5'-triphosphate = DNA(n+1) + diphosphate</text>
        <dbReference type="Rhea" id="RHEA:22508"/>
        <dbReference type="Rhea" id="RHEA-COMP:17339"/>
        <dbReference type="Rhea" id="RHEA-COMP:17340"/>
        <dbReference type="ChEBI" id="CHEBI:33019"/>
        <dbReference type="ChEBI" id="CHEBI:61560"/>
        <dbReference type="ChEBI" id="CHEBI:173112"/>
        <dbReference type="EC" id="2.7.7.7"/>
    </reaction>
</comment>
<evidence type="ECO:0000256" key="7">
    <source>
        <dbReference type="ARBA" id="ARBA00049244"/>
    </source>
</evidence>
<dbReference type="SUPFAM" id="SSF52540">
    <property type="entry name" value="P-loop containing nucleoside triphosphate hydrolases"/>
    <property type="match status" value="1"/>
</dbReference>
<dbReference type="Proteomes" id="UP001556040">
    <property type="component" value="Unassembled WGS sequence"/>
</dbReference>
<evidence type="ECO:0000256" key="1">
    <source>
        <dbReference type="ARBA" id="ARBA00012417"/>
    </source>
</evidence>
<evidence type="ECO:0000256" key="2">
    <source>
        <dbReference type="ARBA" id="ARBA00014363"/>
    </source>
</evidence>
<dbReference type="NCBIfam" id="NF005972">
    <property type="entry name" value="PRK08058.1"/>
    <property type="match status" value="1"/>
</dbReference>
<dbReference type="InterPro" id="IPR015199">
    <property type="entry name" value="DNA_pol_III_delta_C"/>
</dbReference>
<feature type="domain" description="DNA polymerase III delta subunit C-terminal" evidence="8">
    <location>
        <begin position="240"/>
        <end position="327"/>
    </location>
</feature>
<evidence type="ECO:0000313" key="10">
    <source>
        <dbReference type="Proteomes" id="UP001556040"/>
    </source>
</evidence>
<keyword evidence="4 9" id="KW-0548">Nucleotidyltransferase</keyword>
<keyword evidence="6" id="KW-0239">DNA-directed DNA polymerase</keyword>
<keyword evidence="10" id="KW-1185">Reference proteome</keyword>
<proteinExistence type="predicted"/>